<name>A0A5J6DB84_9CAUD</name>
<dbReference type="Pfam" id="PF00176">
    <property type="entry name" value="SNF2-rel_dom"/>
    <property type="match status" value="1"/>
</dbReference>
<dbReference type="Gene3D" id="3.40.50.300">
    <property type="entry name" value="P-loop containing nucleotide triphosphate hydrolases"/>
    <property type="match status" value="2"/>
</dbReference>
<evidence type="ECO:0000256" key="1">
    <source>
        <dbReference type="ARBA" id="ARBA00022801"/>
    </source>
</evidence>
<reference evidence="4 5" key="1">
    <citation type="submission" date="2019-07" db="EMBL/GenBank/DDBJ databases">
        <title>Complete genome sequence of bacteriophage infecting Erwinia pyrifoliae.</title>
        <authorList>
            <person name="Kim S.G."/>
            <person name="Park S.C."/>
        </authorList>
    </citation>
    <scope>NUCLEOTIDE SEQUENCE [LARGE SCALE GENOMIC DNA]</scope>
</reference>
<sequence length="509" mass="59245">MFFDAKSRIAAAELSDANHHEYQKEAIDFAMRVPKCALWMDLGLGKSGVSGKVVSETLANLEIDRWLIIAPLRVSRVTWPETFSEWKYLAGIPYTVLSDEPETSKETKAQAVIRRSRTSRTSVDMINMEMVPTLVDFWRRDWPYDGVIIDESSKFKDHKSQRFKKLALVFNYIKRMIQLTATPASEGYESLFAQIALLDGGDRLGKVITHYRNDYFQQDYYTRKWKIIERLKPEVDAKIADITLVMKAEEYLPDHQEPHFVEHKLEMTSKFKDMYTSMEKDSVLELGDVEIVADNAAAVWGKLLQMASGMVYETWKEPHPKIEGRMVLKRRPHLLHDEKLDELEELLDQLDGKPLLLAYHWEESLERLKKRFPWATILDKEGKYKKAWDAGKIKMLIAHPQSAAHGLNLQKPTNQMCFFDIHPSLENFLQFIGRLNRQGQKEKVFVHLMLSKGTYDLRTWEALKQKQDGEQALLNRIRYLQRKMREAERKEQESAARGAMAMADEDDLL</sequence>
<dbReference type="PROSITE" id="PS51192">
    <property type="entry name" value="HELICASE_ATP_BIND_1"/>
    <property type="match status" value="1"/>
</dbReference>
<dbReference type="GO" id="GO:0016787">
    <property type="term" value="F:hydrolase activity"/>
    <property type="evidence" value="ECO:0007669"/>
    <property type="project" value="UniProtKB-KW"/>
</dbReference>
<keyword evidence="1" id="KW-0378">Hydrolase</keyword>
<evidence type="ECO:0000313" key="5">
    <source>
        <dbReference type="Proteomes" id="UP000325507"/>
    </source>
</evidence>
<dbReference type="GO" id="GO:0005524">
    <property type="term" value="F:ATP binding"/>
    <property type="evidence" value="ECO:0007669"/>
    <property type="project" value="InterPro"/>
</dbReference>
<dbReference type="SUPFAM" id="SSF52540">
    <property type="entry name" value="P-loop containing nucleoside triphosphate hydrolases"/>
    <property type="match status" value="2"/>
</dbReference>
<gene>
    <name evidence="4" type="ORF">pEpSNUABM08_09</name>
</gene>
<organism evidence="4 5">
    <name type="scientific">Erwinia phage pEp_SNUABM_08</name>
    <dbReference type="NCBI Taxonomy" id="2593268"/>
    <lineage>
        <taxon>Viruses</taxon>
        <taxon>Duplodnaviria</taxon>
        <taxon>Heunggongvirae</taxon>
        <taxon>Uroviricota</taxon>
        <taxon>Caudoviricetes</taxon>
        <taxon>Casjensviridae</taxon>
        <taxon>Gwanakrovirus</taxon>
        <taxon>Gwanakrovirus SNUABM08</taxon>
    </lineage>
</organism>
<keyword evidence="4" id="KW-0547">Nucleotide-binding</keyword>
<dbReference type="PANTHER" id="PTHR45766">
    <property type="entry name" value="DNA ANNEALING HELICASE AND ENDONUCLEASE ZRANB3 FAMILY MEMBER"/>
    <property type="match status" value="1"/>
</dbReference>
<keyword evidence="4" id="KW-0347">Helicase</keyword>
<dbReference type="Proteomes" id="UP000325507">
    <property type="component" value="Segment"/>
</dbReference>
<dbReference type="GO" id="GO:0004386">
    <property type="term" value="F:helicase activity"/>
    <property type="evidence" value="ECO:0007669"/>
    <property type="project" value="UniProtKB-KW"/>
</dbReference>
<evidence type="ECO:0000259" key="3">
    <source>
        <dbReference type="PROSITE" id="PS51192"/>
    </source>
</evidence>
<feature type="region of interest" description="Disordered" evidence="2">
    <location>
        <begin position="487"/>
        <end position="509"/>
    </location>
</feature>
<accession>A0A5J6DB84</accession>
<dbReference type="InterPro" id="IPR000330">
    <property type="entry name" value="SNF2_N"/>
</dbReference>
<evidence type="ECO:0000313" key="4">
    <source>
        <dbReference type="EMBL" id="QEQ94756.1"/>
    </source>
</evidence>
<keyword evidence="4" id="KW-0067">ATP-binding</keyword>
<dbReference type="PANTHER" id="PTHR45766:SF6">
    <property type="entry name" value="SWI_SNF-RELATED MATRIX-ASSOCIATED ACTIN-DEPENDENT REGULATOR OF CHROMATIN SUBFAMILY A-LIKE PROTEIN 1"/>
    <property type="match status" value="1"/>
</dbReference>
<evidence type="ECO:0000256" key="2">
    <source>
        <dbReference type="SAM" id="MobiDB-lite"/>
    </source>
</evidence>
<protein>
    <submittedName>
        <fullName evidence="4">Putative DEAD-like helicase</fullName>
    </submittedName>
</protein>
<keyword evidence="5" id="KW-1185">Reference proteome</keyword>
<feature type="domain" description="Helicase ATP-binding" evidence="3">
    <location>
        <begin position="27"/>
        <end position="201"/>
    </location>
</feature>
<dbReference type="InterPro" id="IPR014001">
    <property type="entry name" value="Helicase_ATP-bd"/>
</dbReference>
<dbReference type="EMBL" id="MN184886">
    <property type="protein sequence ID" value="QEQ94756.1"/>
    <property type="molecule type" value="Genomic_DNA"/>
</dbReference>
<proteinExistence type="predicted"/>
<dbReference type="InterPro" id="IPR027417">
    <property type="entry name" value="P-loop_NTPase"/>
</dbReference>